<dbReference type="AlphaFoldDB" id="A0A1E5LJQ3"/>
<name>A0A1E5LJQ3_9BACI</name>
<protein>
    <submittedName>
        <fullName evidence="1">Uncharacterized protein</fullName>
    </submittedName>
</protein>
<dbReference type="EMBL" id="MJEH01000003">
    <property type="protein sequence ID" value="OEH94317.1"/>
    <property type="molecule type" value="Genomic_DNA"/>
</dbReference>
<accession>A0A1E5LJQ3</accession>
<proteinExistence type="predicted"/>
<dbReference type="STRING" id="1305675.BFG57_08660"/>
<comment type="caution">
    <text evidence="1">The sequence shown here is derived from an EMBL/GenBank/DDBJ whole genome shotgun (WGS) entry which is preliminary data.</text>
</comment>
<gene>
    <name evidence="1" type="ORF">BFG57_08660</name>
</gene>
<sequence>MFSFFKKHKKAHAPTFTKKEMKEQSTTLLTHYISLNSFVEKHEGIGNIDEQKEMLEMAIHLVSTYISNGTEQDIINFLHPNHNTVRQKVLNELHVEKQHYLRDLNQLRQIIQRSNSVEKKEKYRIIKEKLEHSIDPYIRKINDYNERFSYEETRDQGFQTFHDLFEYLSEIEEKYENNKKLG</sequence>
<evidence type="ECO:0000313" key="2">
    <source>
        <dbReference type="Proteomes" id="UP000095209"/>
    </source>
</evidence>
<keyword evidence="2" id="KW-1185">Reference proteome</keyword>
<reference evidence="1 2" key="1">
    <citation type="submission" date="2016-08" db="EMBL/GenBank/DDBJ databases">
        <title>Genome of Bacillus solimangrovi GH2-4.</title>
        <authorList>
            <person name="Lim S."/>
            <person name="Kim B.-C."/>
        </authorList>
    </citation>
    <scope>NUCLEOTIDE SEQUENCE [LARGE SCALE GENOMIC DNA]</scope>
    <source>
        <strain evidence="1 2">GH2-4</strain>
    </source>
</reference>
<dbReference type="RefSeq" id="WP_069715673.1">
    <property type="nucleotide sequence ID" value="NZ_MJEH01000003.1"/>
</dbReference>
<dbReference type="Proteomes" id="UP000095209">
    <property type="component" value="Unassembled WGS sequence"/>
</dbReference>
<organism evidence="1 2">
    <name type="scientific">Bacillus solimangrovi</name>
    <dbReference type="NCBI Taxonomy" id="1305675"/>
    <lineage>
        <taxon>Bacteria</taxon>
        <taxon>Bacillati</taxon>
        <taxon>Bacillota</taxon>
        <taxon>Bacilli</taxon>
        <taxon>Bacillales</taxon>
        <taxon>Bacillaceae</taxon>
        <taxon>Bacillus</taxon>
    </lineage>
</organism>
<evidence type="ECO:0000313" key="1">
    <source>
        <dbReference type="EMBL" id="OEH94317.1"/>
    </source>
</evidence>